<dbReference type="InterPro" id="IPR036641">
    <property type="entry name" value="HPT_dom_sf"/>
</dbReference>
<evidence type="ECO:0000313" key="4">
    <source>
        <dbReference type="EMBL" id="RXD52127.1"/>
    </source>
</evidence>
<evidence type="ECO:0000313" key="5">
    <source>
        <dbReference type="Proteomes" id="UP000289372"/>
    </source>
</evidence>
<dbReference type="EMBL" id="PUUL01000092">
    <property type="protein sequence ID" value="RXD52127.1"/>
    <property type="molecule type" value="Genomic_DNA"/>
</dbReference>
<dbReference type="InterPro" id="IPR051315">
    <property type="entry name" value="Bact_Chemotaxis_CheA"/>
</dbReference>
<proteinExistence type="predicted"/>
<dbReference type="GO" id="GO:0004672">
    <property type="term" value="F:protein kinase activity"/>
    <property type="evidence" value="ECO:0007669"/>
    <property type="project" value="UniProtKB-ARBA"/>
</dbReference>
<dbReference type="Gene3D" id="1.20.120.160">
    <property type="entry name" value="HPT domain"/>
    <property type="match status" value="1"/>
</dbReference>
<dbReference type="CDD" id="cd00088">
    <property type="entry name" value="HPT"/>
    <property type="match status" value="1"/>
</dbReference>
<evidence type="ECO:0000256" key="2">
    <source>
        <dbReference type="PROSITE-ProRule" id="PRU00110"/>
    </source>
</evidence>
<dbReference type="AlphaFoldDB" id="A0AAQ0YTZ7"/>
<accession>A0AAQ0YTZ7</accession>
<dbReference type="Proteomes" id="UP000289372">
    <property type="component" value="Unassembled WGS sequence"/>
</dbReference>
<keyword evidence="1" id="KW-0902">Two-component regulatory system</keyword>
<dbReference type="Pfam" id="PF01627">
    <property type="entry name" value="Hpt"/>
    <property type="match status" value="1"/>
</dbReference>
<reference evidence="4 5" key="1">
    <citation type="submission" date="2018-02" db="EMBL/GenBank/DDBJ databases">
        <title>Characterization of Xanthomonas diversity in transplant houses and field plants.</title>
        <authorList>
            <person name="Abrahamian P."/>
            <person name="Timilsina S."/>
            <person name="Minsavage G.V."/>
            <person name="Goss E.M."/>
            <person name="Jones J.B."/>
            <person name="Vallad G.E."/>
        </authorList>
    </citation>
    <scope>NUCLEOTIDE SEQUENCE [LARGE SCALE GENOMIC DNA]</scope>
    <source>
        <strain evidence="4 5">GEV2132</strain>
    </source>
</reference>
<name>A0AAQ0YTZ7_XANPE</name>
<dbReference type="GO" id="GO:0000160">
    <property type="term" value="P:phosphorelay signal transduction system"/>
    <property type="evidence" value="ECO:0007669"/>
    <property type="project" value="UniProtKB-KW"/>
</dbReference>
<gene>
    <name evidence="4" type="ORF">DB769_15530</name>
</gene>
<organism evidence="4 5">
    <name type="scientific">Xanthomonas perforans</name>
    <dbReference type="NCBI Taxonomy" id="442694"/>
    <lineage>
        <taxon>Bacteria</taxon>
        <taxon>Pseudomonadati</taxon>
        <taxon>Pseudomonadota</taxon>
        <taxon>Gammaproteobacteria</taxon>
        <taxon>Lysobacterales</taxon>
        <taxon>Lysobacteraceae</taxon>
        <taxon>Xanthomonas</taxon>
    </lineage>
</organism>
<dbReference type="SUPFAM" id="SSF47226">
    <property type="entry name" value="Histidine-containing phosphotransfer domain, HPT domain"/>
    <property type="match status" value="1"/>
</dbReference>
<feature type="domain" description="HPt" evidence="3">
    <location>
        <begin position="1"/>
        <end position="103"/>
    </location>
</feature>
<protein>
    <submittedName>
        <fullName evidence="4">Chemotaxis protein CheA</fullName>
    </submittedName>
</protein>
<feature type="non-terminal residue" evidence="4">
    <location>
        <position position="254"/>
    </location>
</feature>
<comment type="caution">
    <text evidence="4">The sequence shown here is derived from an EMBL/GenBank/DDBJ whole genome shotgun (WGS) entry which is preliminary data.</text>
</comment>
<feature type="modified residue" description="Phosphohistidine" evidence="2">
    <location>
        <position position="46"/>
    </location>
</feature>
<dbReference type="PROSITE" id="PS50894">
    <property type="entry name" value="HPT"/>
    <property type="match status" value="1"/>
</dbReference>
<sequence>MDMNQLMQTFLAESRDLLEDMERHLLEAERGEPSPDAVNAIFRAAHTIKGSGGLFDLPQLVGFTHVVESVLDLVRDEALSLSSELIGLLLVCCDHIHALVETAADPSHADPVALAAEAEPLLAQLQTYLQRSACGVTAAAVAQGAPEKQSGYWRITLKLFADALRFGNSPLKLIRNLRSLGSVESITTDISQLPAFDDLDPEANYLGFQILLRSDADRAAIEEVFEFVREDCDLEIVSVPAPSDAAELLSAEAA</sequence>
<dbReference type="PANTHER" id="PTHR43395">
    <property type="entry name" value="SENSOR HISTIDINE KINASE CHEA"/>
    <property type="match status" value="1"/>
</dbReference>
<dbReference type="PANTHER" id="PTHR43395:SF10">
    <property type="entry name" value="CHEMOTAXIS PROTEIN CHEA"/>
    <property type="match status" value="1"/>
</dbReference>
<evidence type="ECO:0000256" key="1">
    <source>
        <dbReference type="ARBA" id="ARBA00023012"/>
    </source>
</evidence>
<dbReference type="SMART" id="SM00073">
    <property type="entry name" value="HPT"/>
    <property type="match status" value="1"/>
</dbReference>
<keyword evidence="2" id="KW-0597">Phosphoprotein</keyword>
<evidence type="ECO:0000259" key="3">
    <source>
        <dbReference type="PROSITE" id="PS50894"/>
    </source>
</evidence>
<dbReference type="RefSeq" id="WP_180322622.1">
    <property type="nucleotide sequence ID" value="NZ_PUUL01000092.1"/>
</dbReference>
<dbReference type="InterPro" id="IPR008207">
    <property type="entry name" value="Sig_transdc_His_kin_Hpt_dom"/>
</dbReference>